<dbReference type="EMBL" id="SRMF01000001">
    <property type="protein sequence ID" value="TGG95899.1"/>
    <property type="molecule type" value="Genomic_DNA"/>
</dbReference>
<evidence type="ECO:0000313" key="3">
    <source>
        <dbReference type="Proteomes" id="UP000297475"/>
    </source>
</evidence>
<keyword evidence="2" id="KW-0489">Methyltransferase</keyword>
<feature type="domain" description="Methyltransferase type 11" evidence="1">
    <location>
        <begin position="96"/>
        <end position="147"/>
    </location>
</feature>
<dbReference type="Pfam" id="PF08241">
    <property type="entry name" value="Methyltransf_11"/>
    <property type="match status" value="1"/>
</dbReference>
<dbReference type="OrthoDB" id="6191410at2"/>
<evidence type="ECO:0000313" key="2">
    <source>
        <dbReference type="EMBL" id="TGG95899.1"/>
    </source>
</evidence>
<organism evidence="2 3">
    <name type="scientific">Natronospirillum operosum</name>
    <dbReference type="NCBI Taxonomy" id="2759953"/>
    <lineage>
        <taxon>Bacteria</taxon>
        <taxon>Pseudomonadati</taxon>
        <taxon>Pseudomonadota</taxon>
        <taxon>Gammaproteobacteria</taxon>
        <taxon>Oceanospirillales</taxon>
        <taxon>Natronospirillaceae</taxon>
        <taxon>Natronospirillum</taxon>
    </lineage>
</organism>
<dbReference type="CDD" id="cd02440">
    <property type="entry name" value="AdoMet_MTases"/>
    <property type="match status" value="1"/>
</dbReference>
<dbReference type="Gene3D" id="3.40.50.150">
    <property type="entry name" value="Vaccinia Virus protein VP39"/>
    <property type="match status" value="1"/>
</dbReference>
<comment type="caution">
    <text evidence="2">The sequence shown here is derived from an EMBL/GenBank/DDBJ whole genome shotgun (WGS) entry which is preliminary data.</text>
</comment>
<reference evidence="2 3" key="1">
    <citation type="submission" date="2019-04" db="EMBL/GenBank/DDBJ databases">
        <title>Natronospirillum operosus gen. nov., sp. nov., a haloalkaliphilic satellite isolated from decaying biomass of laboratory culture of cyanobacterium Geitlerinema sp. and proposal of Natronospirillaceae fam. nov. and Saccharospirillaceae fam. nov.</title>
        <authorList>
            <person name="Kevbrin V."/>
            <person name="Boltyanskaya Y."/>
            <person name="Koziaeva V."/>
            <person name="Grouzdev D.S."/>
            <person name="Park M."/>
            <person name="Cho J."/>
        </authorList>
    </citation>
    <scope>NUCLEOTIDE SEQUENCE [LARGE SCALE GENOMIC DNA]</scope>
    <source>
        <strain evidence="2 3">G-116</strain>
    </source>
</reference>
<dbReference type="SUPFAM" id="SSF53335">
    <property type="entry name" value="S-adenosyl-L-methionine-dependent methyltransferases"/>
    <property type="match status" value="1"/>
</dbReference>
<dbReference type="InterPro" id="IPR013216">
    <property type="entry name" value="Methyltransf_11"/>
</dbReference>
<sequence>MLSLIKPWLDRVRAWWQPAQRPAGVREAELHAWYRTELGRSLQTAERAVAEEVLDVGYHPFVVQLDVGLHAALFDAHQLKCKSALVISRQEINAHCPSAQAQLEHLPLQAESVDCIIIHHALEYSEQPHRVLREAVQALRPGGQLLIMGFNPFGFWGLARLVPWRWRQRPWQGRFLTLARVEDWCELLDCEAVRRTWFYHWPPMRHASWKQRGRRLNQLLRLLFPRLGAVYALVVRKNQLQLLSNHRWQPSFFFRGKAMTRKEQAVNRWKS</sequence>
<accession>A0A4Z0WB60</accession>
<keyword evidence="3" id="KW-1185">Reference proteome</keyword>
<gene>
    <name evidence="2" type="ORF">E4656_05735</name>
</gene>
<evidence type="ECO:0000259" key="1">
    <source>
        <dbReference type="Pfam" id="PF08241"/>
    </source>
</evidence>
<dbReference type="GO" id="GO:0032259">
    <property type="term" value="P:methylation"/>
    <property type="evidence" value="ECO:0007669"/>
    <property type="project" value="UniProtKB-KW"/>
</dbReference>
<dbReference type="GO" id="GO:0008757">
    <property type="term" value="F:S-adenosylmethionine-dependent methyltransferase activity"/>
    <property type="evidence" value="ECO:0007669"/>
    <property type="project" value="InterPro"/>
</dbReference>
<proteinExistence type="predicted"/>
<dbReference type="Proteomes" id="UP000297475">
    <property type="component" value="Unassembled WGS sequence"/>
</dbReference>
<keyword evidence="2" id="KW-0808">Transferase</keyword>
<name>A0A4Z0WB60_9GAMM</name>
<dbReference type="AlphaFoldDB" id="A0A4Z0WB60"/>
<dbReference type="InterPro" id="IPR029063">
    <property type="entry name" value="SAM-dependent_MTases_sf"/>
</dbReference>
<protein>
    <submittedName>
        <fullName evidence="2">SAM-dependent methyltransferase</fullName>
    </submittedName>
</protein>